<evidence type="ECO:0000313" key="1">
    <source>
        <dbReference type="EMBL" id="MEQ2312638.1"/>
    </source>
</evidence>
<dbReference type="InterPro" id="IPR043548">
    <property type="entry name" value="PIKfyve"/>
</dbReference>
<organism evidence="1 2">
    <name type="scientific">Ameca splendens</name>
    <dbReference type="NCBI Taxonomy" id="208324"/>
    <lineage>
        <taxon>Eukaryota</taxon>
        <taxon>Metazoa</taxon>
        <taxon>Chordata</taxon>
        <taxon>Craniata</taxon>
        <taxon>Vertebrata</taxon>
        <taxon>Euteleostomi</taxon>
        <taxon>Actinopterygii</taxon>
        <taxon>Neopterygii</taxon>
        <taxon>Teleostei</taxon>
        <taxon>Neoteleostei</taxon>
        <taxon>Acanthomorphata</taxon>
        <taxon>Ovalentaria</taxon>
        <taxon>Atherinomorphae</taxon>
        <taxon>Cyprinodontiformes</taxon>
        <taxon>Goodeidae</taxon>
        <taxon>Ameca</taxon>
    </lineage>
</organism>
<dbReference type="PANTHER" id="PTHR46715:SF1">
    <property type="entry name" value="1-PHOSPHATIDYLINOSITOL 3-PHOSPHATE 5-KINASE"/>
    <property type="match status" value="1"/>
</dbReference>
<protein>
    <submittedName>
        <fullName evidence="1">Uncharacterized protein</fullName>
    </submittedName>
</protein>
<name>A0ABV1A267_9TELE</name>
<sequence>MYEHERVPIAVCEREPSSIIAFALSCKEYKTALEDLSKATNAAADEPQQAVRYEGFMFGWDYLDHQHIISIIIGVVCFVKCFSAWEPKKYPV</sequence>
<comment type="caution">
    <text evidence="1">The sequence shown here is derived from an EMBL/GenBank/DDBJ whole genome shotgun (WGS) entry which is preliminary data.</text>
</comment>
<dbReference type="PANTHER" id="PTHR46715">
    <property type="entry name" value="1-PHOSPHATIDYLINOSITOL 3-PHOSPHATE 5-KINASE"/>
    <property type="match status" value="1"/>
</dbReference>
<proteinExistence type="predicted"/>
<reference evidence="1 2" key="1">
    <citation type="submission" date="2021-06" db="EMBL/GenBank/DDBJ databases">
        <authorList>
            <person name="Palmer J.M."/>
        </authorList>
    </citation>
    <scope>NUCLEOTIDE SEQUENCE [LARGE SCALE GENOMIC DNA]</scope>
    <source>
        <strain evidence="1 2">AS_MEX2019</strain>
        <tissue evidence="1">Muscle</tissue>
    </source>
</reference>
<accession>A0ABV1A267</accession>
<dbReference type="EMBL" id="JAHRIP010079711">
    <property type="protein sequence ID" value="MEQ2312638.1"/>
    <property type="molecule type" value="Genomic_DNA"/>
</dbReference>
<dbReference type="Proteomes" id="UP001469553">
    <property type="component" value="Unassembled WGS sequence"/>
</dbReference>
<gene>
    <name evidence="1" type="ORF">AMECASPLE_033257</name>
</gene>
<dbReference type="PROSITE" id="PS51257">
    <property type="entry name" value="PROKAR_LIPOPROTEIN"/>
    <property type="match status" value="1"/>
</dbReference>
<evidence type="ECO:0000313" key="2">
    <source>
        <dbReference type="Proteomes" id="UP001469553"/>
    </source>
</evidence>
<keyword evidence="2" id="KW-1185">Reference proteome</keyword>